<dbReference type="EMBL" id="CAXDID020000381">
    <property type="protein sequence ID" value="CAL6084778.1"/>
    <property type="molecule type" value="Genomic_DNA"/>
</dbReference>
<reference evidence="1" key="1">
    <citation type="submission" date="2023-06" db="EMBL/GenBank/DDBJ databases">
        <authorList>
            <person name="Kurt Z."/>
        </authorList>
    </citation>
    <scope>NUCLEOTIDE SEQUENCE</scope>
</reference>
<sequence length="1292" mass="149514">MSAPLINNLISSQLSVPLDVLLSDKAENIFNINNCSLNRLFENVSYSVNIPTLNVQIQPQVQINQIGGSEFISQQERDTVLQNILTETNEESQSACVEKTIQSYFSKCLSRTPADLLAVPILRVVVLCASENVIDQVLNKLQITPHICATHTCFVQITDVEVAADDLLKRLKKDQAAFAFPTTLRENFEGLQKFVKFISPEEIIQKGALNSFISFNFSYGFIFRQQFGIKEFQVKTSQLKLPNQMQISAGKLLVEIEPGFVGGDQLKPNEYILIPDGLSLSNIDAGTKKKWGEQDIISFLNPINKKLPTLNINQFQTSVLDETQINIQKYDDVANKQKQQQYFLDFVKTNSSVCLINFTPSDQQFVLQKQIISNPFILNFSETEELKYVQSDDYLLNMQTCYYLHTNQPIEAIHILTQRKFDDSHPLKSLERDYYNGLIAIKLYQMCSTRNLTDMLAQASQNRLFPQQFKGENCNVNLLELAQIYFQQALTNCYNSLKNMKIFKNNDNQFMEKYISILQLVISKLHFLINSIELYKLQTVIQENDYNNIYTAIQQCLQKLYYTQAFEQNNQLQQAFQNKNKAKISGLTCHEQILTQYYIQAIRKLENKQKQRLYLQYHIVNNLVQCKLKQLISNEFVSNIQERFNPVEICSYGRNIKEITHSRTVKISGHQVGFNKNEQVVQLNSVGSILTRGCPRYIREMIADVLQSSQLENEQYQQLQKIVYCPIVFPHIQLISSVNQQFQLMLQEKDILSLVCIVPMQNALTSLDTQLKGEDTNYIENYQQIRLEEAQKMYITQSKIFNNDENKNQLKSLQIAHDFDRMMQQRSIPMDVQQKFYAEILNTTTIEMIKAYQEVIMKLRQHFFKIQIDEVRQNTVFVGEEFFLNIALSNPTKFIVQVSNLQPLTKNNSIQFVEFDTFEMQPLSSYCLVQKTQLIKQVDNDEIYGFSVTILDQQMDVMLQTPLQLVSKQIAPLKMSLCFKQVPHPGVMQLSQELTTHYDGEIVKCTLQIQCTDEAEVYLNFNDLGALMIPDLKPLPFCSDSVADQQFTDHVFKIKVKGTVKFDAYLYCTTEFQEETKQILIVSKYKIGTQERRIVYQHKYSVTKILDAKIAAADVSETSTLAASLRQQTMEKIAAQMHKIQLTSEQIKTLRKIRHKLTKLSFVYVGHMTKNDTVDIVLYSKMLGESKLYREGVYYSIESFCDSTEWTAQDFESKPEFRLIANQKFIQQKRKTLNKTYHTELMEYMESSQSSTNIQDEEDHSIVETQPDFEICQQCYCVVAVHGIELLFCYDL</sequence>
<accession>A0AA86NAZ8</accession>
<reference evidence="2 3" key="2">
    <citation type="submission" date="2024-07" db="EMBL/GenBank/DDBJ databases">
        <authorList>
            <person name="Akdeniz Z."/>
        </authorList>
    </citation>
    <scope>NUCLEOTIDE SEQUENCE [LARGE SCALE GENOMIC DNA]</scope>
</reference>
<proteinExistence type="predicted"/>
<organism evidence="1">
    <name type="scientific">Hexamita inflata</name>
    <dbReference type="NCBI Taxonomy" id="28002"/>
    <lineage>
        <taxon>Eukaryota</taxon>
        <taxon>Metamonada</taxon>
        <taxon>Diplomonadida</taxon>
        <taxon>Hexamitidae</taxon>
        <taxon>Hexamitinae</taxon>
        <taxon>Hexamita</taxon>
    </lineage>
</organism>
<evidence type="ECO:0000313" key="2">
    <source>
        <dbReference type="EMBL" id="CAL6084778.1"/>
    </source>
</evidence>
<name>A0AA86NAZ8_9EUKA</name>
<gene>
    <name evidence="1" type="ORF">HINF_LOCUS3718</name>
    <name evidence="2" type="ORF">HINF_LOCUS62369</name>
</gene>
<protein>
    <submittedName>
        <fullName evidence="1">Uncharacterized protein</fullName>
    </submittedName>
</protein>
<evidence type="ECO:0000313" key="3">
    <source>
        <dbReference type="Proteomes" id="UP001642409"/>
    </source>
</evidence>
<comment type="caution">
    <text evidence="1">The sequence shown here is derived from an EMBL/GenBank/DDBJ whole genome shotgun (WGS) entry which is preliminary data.</text>
</comment>
<dbReference type="Proteomes" id="UP001642409">
    <property type="component" value="Unassembled WGS sequence"/>
</dbReference>
<dbReference type="EMBL" id="CATOUU010000089">
    <property type="protein sequence ID" value="CAI9916073.1"/>
    <property type="molecule type" value="Genomic_DNA"/>
</dbReference>
<keyword evidence="3" id="KW-1185">Reference proteome</keyword>
<evidence type="ECO:0000313" key="1">
    <source>
        <dbReference type="EMBL" id="CAI9916073.1"/>
    </source>
</evidence>